<protein>
    <submittedName>
        <fullName evidence="3">Phosphatase PAP2 family protein</fullName>
    </submittedName>
</protein>
<keyword evidence="1" id="KW-1133">Transmembrane helix</keyword>
<dbReference type="InterPro" id="IPR036938">
    <property type="entry name" value="PAP2/HPO_sf"/>
</dbReference>
<dbReference type="PANTHER" id="PTHR14969:SF13">
    <property type="entry name" value="AT30094P"/>
    <property type="match status" value="1"/>
</dbReference>
<dbReference type="Proteomes" id="UP000540519">
    <property type="component" value="Unassembled WGS sequence"/>
</dbReference>
<dbReference type="Gene3D" id="1.20.144.10">
    <property type="entry name" value="Phosphatidic acid phosphatase type 2/haloperoxidase"/>
    <property type="match status" value="1"/>
</dbReference>
<sequence length="193" mass="22210">MWQELIQQDKELFLFLNNLGTSNWDGFWLFISDKFSAIPLYAVLLFLAYKTYGVKKTLVLLVTVALLIVVTDQLGNFFKYGVQRLRPCHDPSLDGMVRLVKSSCGGKFGYFSAHAANSFAVAFFFTLLLKYKYAYLGVFLMFWAILVAYSRIYLGVHFPLDVLTGAVIGLFFSWLFSKLYIFAIEKYLYDIEP</sequence>
<evidence type="ECO:0000256" key="1">
    <source>
        <dbReference type="SAM" id="Phobius"/>
    </source>
</evidence>
<feature type="transmembrane region" description="Helical" evidence="1">
    <location>
        <begin position="108"/>
        <end position="129"/>
    </location>
</feature>
<proteinExistence type="predicted"/>
<feature type="domain" description="Phosphatidic acid phosphatase type 2/haloperoxidase" evidence="2">
    <location>
        <begin position="60"/>
        <end position="177"/>
    </location>
</feature>
<keyword evidence="4" id="KW-1185">Reference proteome</keyword>
<name>A0A7X3D2H4_9FLAO</name>
<dbReference type="Pfam" id="PF01569">
    <property type="entry name" value="PAP2"/>
    <property type="match status" value="1"/>
</dbReference>
<reference evidence="3 4" key="1">
    <citation type="journal article" date="2019" name="Mar. Drugs">
        <title>Comparative Genomics and CAZyme Genome Repertoires of Marine Zobellia amurskyensis KMM 3526(T) and Zobellia laminariae KMM 3676(T).</title>
        <authorList>
            <person name="Chernysheva N."/>
            <person name="Bystritskaya E."/>
            <person name="Stenkova A."/>
            <person name="Golovkin I."/>
            <person name="Nedashkovskaya O."/>
            <person name="Isaeva M."/>
        </authorList>
    </citation>
    <scope>NUCLEOTIDE SEQUENCE [LARGE SCALE GENOMIC DNA]</scope>
    <source>
        <strain evidence="3 4">KMM 3526</strain>
    </source>
</reference>
<comment type="caution">
    <text evidence="3">The sequence shown here is derived from an EMBL/GenBank/DDBJ whole genome shotgun (WGS) entry which is preliminary data.</text>
</comment>
<organism evidence="3 4">
    <name type="scientific">Zobellia amurskyensis</name>
    <dbReference type="NCBI Taxonomy" id="248905"/>
    <lineage>
        <taxon>Bacteria</taxon>
        <taxon>Pseudomonadati</taxon>
        <taxon>Bacteroidota</taxon>
        <taxon>Flavobacteriia</taxon>
        <taxon>Flavobacteriales</taxon>
        <taxon>Flavobacteriaceae</taxon>
        <taxon>Zobellia</taxon>
    </lineage>
</organism>
<dbReference type="RefSeq" id="WP_155600144.1">
    <property type="nucleotide sequence ID" value="NZ_RCNR01000022.1"/>
</dbReference>
<keyword evidence="1" id="KW-0472">Membrane</keyword>
<dbReference type="PANTHER" id="PTHR14969">
    <property type="entry name" value="SPHINGOSINE-1-PHOSPHATE PHOSPHOHYDROLASE"/>
    <property type="match status" value="1"/>
</dbReference>
<accession>A0A7X3D2H4</accession>
<dbReference type="SMART" id="SM00014">
    <property type="entry name" value="acidPPc"/>
    <property type="match status" value="1"/>
</dbReference>
<feature type="transmembrane region" description="Helical" evidence="1">
    <location>
        <begin position="136"/>
        <end position="156"/>
    </location>
</feature>
<feature type="transmembrane region" description="Helical" evidence="1">
    <location>
        <begin position="27"/>
        <end position="49"/>
    </location>
</feature>
<evidence type="ECO:0000259" key="2">
    <source>
        <dbReference type="SMART" id="SM00014"/>
    </source>
</evidence>
<dbReference type="EMBL" id="RCNR01000022">
    <property type="protein sequence ID" value="MUH36635.1"/>
    <property type="molecule type" value="Genomic_DNA"/>
</dbReference>
<evidence type="ECO:0000313" key="4">
    <source>
        <dbReference type="Proteomes" id="UP000540519"/>
    </source>
</evidence>
<evidence type="ECO:0000313" key="3">
    <source>
        <dbReference type="EMBL" id="MUH36635.1"/>
    </source>
</evidence>
<dbReference type="OrthoDB" id="9789113at2"/>
<dbReference type="InterPro" id="IPR000326">
    <property type="entry name" value="PAP2/HPO"/>
</dbReference>
<feature type="transmembrane region" description="Helical" evidence="1">
    <location>
        <begin position="58"/>
        <end position="78"/>
    </location>
</feature>
<feature type="transmembrane region" description="Helical" evidence="1">
    <location>
        <begin position="162"/>
        <end position="183"/>
    </location>
</feature>
<dbReference type="AlphaFoldDB" id="A0A7X3D2H4"/>
<gene>
    <name evidence="3" type="ORF">D9O36_12350</name>
</gene>
<keyword evidence="1" id="KW-0812">Transmembrane</keyword>
<dbReference type="SUPFAM" id="SSF48317">
    <property type="entry name" value="Acid phosphatase/Vanadium-dependent haloperoxidase"/>
    <property type="match status" value="1"/>
</dbReference>